<keyword evidence="2" id="KW-1185">Reference proteome</keyword>
<proteinExistence type="predicted"/>
<dbReference type="AlphaFoldDB" id="A0A443QMP3"/>
<accession>A0A443QMP3</accession>
<evidence type="ECO:0000313" key="1">
    <source>
        <dbReference type="EMBL" id="RWS04209.1"/>
    </source>
</evidence>
<protein>
    <submittedName>
        <fullName evidence="1">Uncharacterized protein</fullName>
    </submittedName>
</protein>
<sequence length="653" mass="72664">MNWGNQNMWVAVLTGAIGAIIPSPHLRFIMSRSFTITLPSNVTSFQDNTMAAFRTILPKKITLDGDWEVGLAEISYTKSWFNLSENQEISLYTKDGIVGQTRGIITAGSYDKLETLIEAINISLKTFSPLLKKVPKLLHVSHSKRVILTTGEDSKGNKVFVKLGASLENILGFKGNGQDFHYFVESNDVMVEVNLYGERDDFSASIVEAKRPYDLSAGIHSLFVYSDIVEPTFVGDTYAQLLRTVKIPRVDFGEQCVITMDEFYIDQAGNGYPFFAGIRYQRGHGWFGRLFKGGVLPLLRYVGKKALKTGSNVVRDVLQGDDLGSSAKKHLKTAVHEAADDAFEKITQRGKGIKRKGSDKIIHGLSSIALLSELDLFSVPPTQLSIEKSVETEHRPTSTLNATSFIEFDIPTSFDEYILLSETYLYMKVRIHLKKSGSEKITGADWSSVIPANYFLHSLFKVVELSYNGKEITRAPQSYAYRAYIEALLGYSEEAKKTHLTSALWFNDSDKRSVLFHPKGADKEKGAIVDMMGKLHTDLAFQGKALIGGSNLKLKLVLNPTEFFLQVANGLQAQLEIVEATLLVHRLKATQSLIDAHRKALNIAPTKYPITRCEVKQANITKGVLDAMIDDVCLGILLRRIFVACVKNYAFNG</sequence>
<gene>
    <name evidence="1" type="ORF">B4U79_11400</name>
</gene>
<comment type="caution">
    <text evidence="1">The sequence shown here is derived from an EMBL/GenBank/DDBJ whole genome shotgun (WGS) entry which is preliminary data.</text>
</comment>
<name>A0A443QMP3_9ACAR</name>
<dbReference type="EMBL" id="NCKU01005743">
    <property type="protein sequence ID" value="RWS04209.1"/>
    <property type="molecule type" value="Genomic_DNA"/>
</dbReference>
<reference evidence="1 2" key="1">
    <citation type="journal article" date="2018" name="Gigascience">
        <title>Genomes of trombidid mites reveal novel predicted allergens and laterally-transferred genes associated with secondary metabolism.</title>
        <authorList>
            <person name="Dong X."/>
            <person name="Chaisiri K."/>
            <person name="Xia D."/>
            <person name="Armstrong S.D."/>
            <person name="Fang Y."/>
            <person name="Donnelly M.J."/>
            <person name="Kadowaki T."/>
            <person name="McGarry J.W."/>
            <person name="Darby A.C."/>
            <person name="Makepeace B.L."/>
        </authorList>
    </citation>
    <scope>NUCLEOTIDE SEQUENCE [LARGE SCALE GENOMIC DNA]</scope>
    <source>
        <strain evidence="1">UoL-WK</strain>
    </source>
</reference>
<dbReference type="Proteomes" id="UP000285301">
    <property type="component" value="Unassembled WGS sequence"/>
</dbReference>
<dbReference type="OrthoDB" id="5979489at2759"/>
<dbReference type="STRING" id="1965070.A0A443QMP3"/>
<evidence type="ECO:0000313" key="2">
    <source>
        <dbReference type="Proteomes" id="UP000285301"/>
    </source>
</evidence>
<organism evidence="1 2">
    <name type="scientific">Dinothrombium tinctorium</name>
    <dbReference type="NCBI Taxonomy" id="1965070"/>
    <lineage>
        <taxon>Eukaryota</taxon>
        <taxon>Metazoa</taxon>
        <taxon>Ecdysozoa</taxon>
        <taxon>Arthropoda</taxon>
        <taxon>Chelicerata</taxon>
        <taxon>Arachnida</taxon>
        <taxon>Acari</taxon>
        <taxon>Acariformes</taxon>
        <taxon>Trombidiformes</taxon>
        <taxon>Prostigmata</taxon>
        <taxon>Anystina</taxon>
        <taxon>Parasitengona</taxon>
        <taxon>Trombidioidea</taxon>
        <taxon>Trombidiidae</taxon>
        <taxon>Dinothrombium</taxon>
    </lineage>
</organism>